<dbReference type="EMBL" id="CAFBLP010000034">
    <property type="protein sequence ID" value="CAB4880629.1"/>
    <property type="molecule type" value="Genomic_DNA"/>
</dbReference>
<organism evidence="7">
    <name type="scientific">freshwater metagenome</name>
    <dbReference type="NCBI Taxonomy" id="449393"/>
    <lineage>
        <taxon>unclassified sequences</taxon>
        <taxon>metagenomes</taxon>
        <taxon>ecological metagenomes</taxon>
    </lineage>
</organism>
<name>A0A6J7EKH3_9ZZZZ</name>
<comment type="similarity">
    <text evidence="1">Belongs to the ABC transporter superfamily.</text>
</comment>
<reference evidence="7" key="1">
    <citation type="submission" date="2020-05" db="EMBL/GenBank/DDBJ databases">
        <authorList>
            <person name="Chiriac C."/>
            <person name="Salcher M."/>
            <person name="Ghai R."/>
            <person name="Kavagutti S V."/>
        </authorList>
    </citation>
    <scope>NUCLEOTIDE SEQUENCE</scope>
</reference>
<dbReference type="InterPro" id="IPR027417">
    <property type="entry name" value="P-loop_NTPase"/>
</dbReference>
<evidence type="ECO:0000256" key="3">
    <source>
        <dbReference type="ARBA" id="ARBA00022741"/>
    </source>
</evidence>
<evidence type="ECO:0000313" key="7">
    <source>
        <dbReference type="EMBL" id="CAB4880629.1"/>
    </source>
</evidence>
<dbReference type="InterPro" id="IPR003593">
    <property type="entry name" value="AAA+_ATPase"/>
</dbReference>
<dbReference type="SUPFAM" id="SSF52540">
    <property type="entry name" value="P-loop containing nucleoside triphosphate hydrolases"/>
    <property type="match status" value="1"/>
</dbReference>
<evidence type="ECO:0000259" key="6">
    <source>
        <dbReference type="PROSITE" id="PS50893"/>
    </source>
</evidence>
<keyword evidence="4" id="KW-0067">ATP-binding</keyword>
<evidence type="ECO:0000256" key="5">
    <source>
        <dbReference type="SAM" id="MobiDB-lite"/>
    </source>
</evidence>
<accession>A0A6J7EKH3</accession>
<dbReference type="PROSITE" id="PS00211">
    <property type="entry name" value="ABC_TRANSPORTER_1"/>
    <property type="match status" value="1"/>
</dbReference>
<dbReference type="PANTHER" id="PTHR43335">
    <property type="entry name" value="ABC TRANSPORTER, ATP-BINDING PROTEIN"/>
    <property type="match status" value="1"/>
</dbReference>
<feature type="domain" description="ABC transporter" evidence="6">
    <location>
        <begin position="2"/>
        <end position="227"/>
    </location>
</feature>
<keyword evidence="2" id="KW-0813">Transport</keyword>
<protein>
    <submittedName>
        <fullName evidence="7">Unannotated protein</fullName>
    </submittedName>
</protein>
<dbReference type="Gene3D" id="3.40.50.300">
    <property type="entry name" value="P-loop containing nucleotide triphosphate hydrolases"/>
    <property type="match status" value="1"/>
</dbReference>
<sequence length="324" mass="34300">MIEIRGLTKRFGRTLAVDDLSFDVNPGRVTGFLGPNGSGKSTSMRCMLALDRADAGTALFDGKPYTSIRRPLFQVGALLDAGYVHPGRTARNHLRAVAASNGIGTSRVDEVLALVGLTEVARRRVGGYSLGMRQRLGLASVLLGDPHTVILDEPANGLDPEGIRWIRDVLVHLAAQGKTVLVSSHLLSEMAQMADDLVVIGMGRLITTASVEDFVSQHARQWVRVRSPQIDLLAQQLRSDGATVTSLDATGIEVVGVPAATIGDLAARHGATLHELSPLQGSLEDAFLEATAATQQYRGVPSEPSPPPPLPAGSALPPPQGEPR</sequence>
<evidence type="ECO:0000256" key="1">
    <source>
        <dbReference type="ARBA" id="ARBA00005417"/>
    </source>
</evidence>
<dbReference type="GO" id="GO:0005524">
    <property type="term" value="F:ATP binding"/>
    <property type="evidence" value="ECO:0007669"/>
    <property type="project" value="UniProtKB-KW"/>
</dbReference>
<dbReference type="InterPro" id="IPR017871">
    <property type="entry name" value="ABC_transporter-like_CS"/>
</dbReference>
<dbReference type="InterPro" id="IPR003439">
    <property type="entry name" value="ABC_transporter-like_ATP-bd"/>
</dbReference>
<keyword evidence="3" id="KW-0547">Nucleotide-binding</keyword>
<gene>
    <name evidence="7" type="ORF">UFOPK3376_01488</name>
</gene>
<feature type="compositionally biased region" description="Pro residues" evidence="5">
    <location>
        <begin position="303"/>
        <end position="324"/>
    </location>
</feature>
<dbReference type="PANTHER" id="PTHR43335:SF4">
    <property type="entry name" value="ABC TRANSPORTER, ATP-BINDING PROTEIN"/>
    <property type="match status" value="1"/>
</dbReference>
<dbReference type="GO" id="GO:0016887">
    <property type="term" value="F:ATP hydrolysis activity"/>
    <property type="evidence" value="ECO:0007669"/>
    <property type="project" value="InterPro"/>
</dbReference>
<proteinExistence type="inferred from homology"/>
<evidence type="ECO:0000256" key="4">
    <source>
        <dbReference type="ARBA" id="ARBA00022840"/>
    </source>
</evidence>
<evidence type="ECO:0000256" key="2">
    <source>
        <dbReference type="ARBA" id="ARBA00022448"/>
    </source>
</evidence>
<dbReference type="SMART" id="SM00382">
    <property type="entry name" value="AAA"/>
    <property type="match status" value="1"/>
</dbReference>
<dbReference type="Pfam" id="PF00005">
    <property type="entry name" value="ABC_tran"/>
    <property type="match status" value="1"/>
</dbReference>
<dbReference type="PROSITE" id="PS50893">
    <property type="entry name" value="ABC_TRANSPORTER_2"/>
    <property type="match status" value="1"/>
</dbReference>
<dbReference type="AlphaFoldDB" id="A0A6J7EKH3"/>
<feature type="region of interest" description="Disordered" evidence="5">
    <location>
        <begin position="294"/>
        <end position="324"/>
    </location>
</feature>